<accession>A0A8J7SII9</accession>
<evidence type="ECO:0000313" key="3">
    <source>
        <dbReference type="EMBL" id="MBK1791490.1"/>
    </source>
</evidence>
<proteinExistence type="predicted"/>
<protein>
    <submittedName>
        <fullName evidence="3">BatA domain-containing protein</fullName>
    </submittedName>
</protein>
<dbReference type="InterPro" id="IPR011933">
    <property type="entry name" value="Double_TM_dom"/>
</dbReference>
<dbReference type="PANTHER" id="PTHR37464:SF1">
    <property type="entry name" value="BLL2463 PROTEIN"/>
    <property type="match status" value="1"/>
</dbReference>
<keyword evidence="1" id="KW-0472">Membrane</keyword>
<dbReference type="Proteomes" id="UP000624703">
    <property type="component" value="Unassembled WGS sequence"/>
</dbReference>
<dbReference type="EMBL" id="JAENIM010000039">
    <property type="protein sequence ID" value="MBK1791490.1"/>
    <property type="molecule type" value="Genomic_DNA"/>
</dbReference>
<dbReference type="RefSeq" id="WP_200311492.1">
    <property type="nucleotide sequence ID" value="NZ_JAENIM010000039.1"/>
</dbReference>
<keyword evidence="1" id="KW-0812">Transmembrane</keyword>
<feature type="transmembrane region" description="Helical" evidence="1">
    <location>
        <begin position="6"/>
        <end position="24"/>
    </location>
</feature>
<feature type="transmembrane region" description="Helical" evidence="1">
    <location>
        <begin position="55"/>
        <end position="74"/>
    </location>
</feature>
<sequence>MSFLNPAILWGLLAVSLPVIIHLLNRRRHRTVQWAAMEFLLKATRESRGKKKLKYIIILTCRALAIAGLILALAQPIVGGLFGWGGSKLDTVILILDRSASMEMQSADGRTSKRQAALEKAAAAIAELNHPKLVLIESAGGEIIDVDSPEVLLELDAAKATDTAANIPELILRAIDYMMDVNTGRTEIWVASDLQANDWEPQASRWAAVRAGMQDLPATTRLRILGQPEVSSSNYSIKVTSTTRQDDALLLDIELTRSSELVATSIPITYSINGSRNSDKVTINGGSIRFQKRLPLGGQADGGHGFVAIPADTNPSDNVYYFAYGEDAPTRSWVVTESIGESADWLKIAAAPPGYGSQEVEVVTATRAHTISWEDAAMIIWQAQLPTGANADMLSSYLENGGQVLFFPPHGEDKGSFLGIQWANVVQAASGSYHIVSEWDRGDGPLRNGIEGGAVGVDKLRAIRYRRPVGDAAILAEWDKSKSPLLLRRIQGNGTAIFFTTLPDYKWSNLADGDVLLPLVQRLIEDGSQRFGSAFSATAGSNQMQLKPGEIRERLDTRTEGETISTQAAYHAGVWKLGDRTLAANRPAGENDWLMVEDSQLAQLLDGVDYLLFADQAGSSAQVEQAWRAFLFAMLMFMIAEALLCLQPRKSRPPAPPFVPSTESKPL</sequence>
<organism evidence="3 4">
    <name type="scientific">Persicirhabdus sediminis</name>
    <dbReference type="NCBI Taxonomy" id="454144"/>
    <lineage>
        <taxon>Bacteria</taxon>
        <taxon>Pseudomonadati</taxon>
        <taxon>Verrucomicrobiota</taxon>
        <taxon>Verrucomicrobiia</taxon>
        <taxon>Verrucomicrobiales</taxon>
        <taxon>Verrucomicrobiaceae</taxon>
        <taxon>Persicirhabdus</taxon>
    </lineage>
</organism>
<dbReference type="Pfam" id="PF07584">
    <property type="entry name" value="BatA"/>
    <property type="match status" value="1"/>
</dbReference>
<dbReference type="InterPro" id="IPR024163">
    <property type="entry name" value="Aerotolerance_reg_N"/>
</dbReference>
<evidence type="ECO:0000313" key="4">
    <source>
        <dbReference type="Proteomes" id="UP000624703"/>
    </source>
</evidence>
<feature type="domain" description="Aerotolerance regulator N-terminal" evidence="2">
    <location>
        <begin position="1"/>
        <end position="76"/>
    </location>
</feature>
<keyword evidence="4" id="KW-1185">Reference proteome</keyword>
<evidence type="ECO:0000256" key="1">
    <source>
        <dbReference type="SAM" id="Phobius"/>
    </source>
</evidence>
<reference evidence="3" key="1">
    <citation type="submission" date="2021-01" db="EMBL/GenBank/DDBJ databases">
        <title>Modified the classification status of verrucomicrobia.</title>
        <authorList>
            <person name="Feng X."/>
        </authorList>
    </citation>
    <scope>NUCLEOTIDE SEQUENCE</scope>
    <source>
        <strain evidence="3">_KCTC 22039</strain>
    </source>
</reference>
<comment type="caution">
    <text evidence="3">The sequence shown here is derived from an EMBL/GenBank/DDBJ whole genome shotgun (WGS) entry which is preliminary data.</text>
</comment>
<dbReference type="NCBIfam" id="TIGR02226">
    <property type="entry name" value="two_anch"/>
    <property type="match status" value="1"/>
</dbReference>
<dbReference type="PANTHER" id="PTHR37464">
    <property type="entry name" value="BLL2463 PROTEIN"/>
    <property type="match status" value="1"/>
</dbReference>
<keyword evidence="1" id="KW-1133">Transmembrane helix</keyword>
<evidence type="ECO:0000259" key="2">
    <source>
        <dbReference type="Pfam" id="PF07584"/>
    </source>
</evidence>
<dbReference type="AlphaFoldDB" id="A0A8J7SII9"/>
<name>A0A8J7SII9_9BACT</name>
<gene>
    <name evidence="3" type="ORF">JIN82_10030</name>
</gene>